<feature type="transmembrane region" description="Helical" evidence="2">
    <location>
        <begin position="12"/>
        <end position="35"/>
    </location>
</feature>
<feature type="compositionally biased region" description="Pro residues" evidence="1">
    <location>
        <begin position="43"/>
        <end position="53"/>
    </location>
</feature>
<keyword evidence="2" id="KW-0472">Membrane</keyword>
<feature type="transmembrane region" description="Helical" evidence="2">
    <location>
        <begin position="106"/>
        <end position="127"/>
    </location>
</feature>
<feature type="region of interest" description="Disordered" evidence="1">
    <location>
        <begin position="131"/>
        <end position="152"/>
    </location>
</feature>
<sequence>MLGGMDVPAMAAGPWIALGAALGLLLLLAAGAVALRLRTRVPPGTPDALPPAGEPRDDLADFLARPPGTPGAPETPDEGWAVLAPVAPAREEPAPAVPGTRPGTTLAALAVVALLLVGAAAALAAAARSPEPAPAAAPAPSPPDPPASSGDEEVTARLAFGGVVLEEHAVGVTVAYPELELTSDDGRTVARLRLPAANCLAATAPPQPGDAACREARTEYAELATPDLDVVRNGDELTLSGRFATELHPPGRAAEPTGRSYDVSVTLDPTGDGRSDPELTWGDRLVPPR</sequence>
<evidence type="ECO:0000313" key="4">
    <source>
        <dbReference type="Proteomes" id="UP000219435"/>
    </source>
</evidence>
<keyword evidence="4" id="KW-1185">Reference proteome</keyword>
<dbReference type="Proteomes" id="UP000219435">
    <property type="component" value="Unassembled WGS sequence"/>
</dbReference>
<organism evidence="3 4">
    <name type="scientific">Blastococcus aggregatus</name>
    <dbReference type="NCBI Taxonomy" id="38502"/>
    <lineage>
        <taxon>Bacteria</taxon>
        <taxon>Bacillati</taxon>
        <taxon>Actinomycetota</taxon>
        <taxon>Actinomycetes</taxon>
        <taxon>Geodermatophilales</taxon>
        <taxon>Geodermatophilaceae</taxon>
        <taxon>Blastococcus</taxon>
    </lineage>
</organism>
<gene>
    <name evidence="3" type="ORF">SAMN05660748_1620</name>
</gene>
<feature type="region of interest" description="Disordered" evidence="1">
    <location>
        <begin position="41"/>
        <end position="78"/>
    </location>
</feature>
<dbReference type="AlphaFoldDB" id="A0A285V4P1"/>
<keyword evidence="2" id="KW-0812">Transmembrane</keyword>
<keyword evidence="2" id="KW-1133">Transmembrane helix</keyword>
<name>A0A285V4P1_9ACTN</name>
<accession>A0A285V4P1</accession>
<feature type="region of interest" description="Disordered" evidence="1">
    <location>
        <begin position="248"/>
        <end position="289"/>
    </location>
</feature>
<dbReference type="EMBL" id="OBQI01000002">
    <property type="protein sequence ID" value="SOC48907.1"/>
    <property type="molecule type" value="Genomic_DNA"/>
</dbReference>
<evidence type="ECO:0000313" key="3">
    <source>
        <dbReference type="EMBL" id="SOC48907.1"/>
    </source>
</evidence>
<evidence type="ECO:0000256" key="1">
    <source>
        <dbReference type="SAM" id="MobiDB-lite"/>
    </source>
</evidence>
<proteinExistence type="predicted"/>
<reference evidence="4" key="1">
    <citation type="submission" date="2017-08" db="EMBL/GenBank/DDBJ databases">
        <authorList>
            <person name="Varghese N."/>
            <person name="Submissions S."/>
        </authorList>
    </citation>
    <scope>NUCLEOTIDE SEQUENCE [LARGE SCALE GENOMIC DNA]</scope>
    <source>
        <strain evidence="4">DSM 4725</strain>
    </source>
</reference>
<feature type="compositionally biased region" description="Pro residues" evidence="1">
    <location>
        <begin position="131"/>
        <end position="146"/>
    </location>
</feature>
<evidence type="ECO:0000256" key="2">
    <source>
        <dbReference type="SAM" id="Phobius"/>
    </source>
</evidence>
<protein>
    <submittedName>
        <fullName evidence="3">Uncharacterized protein</fullName>
    </submittedName>
</protein>